<dbReference type="Gene3D" id="3.40.50.300">
    <property type="entry name" value="P-loop containing nucleotide triphosphate hydrolases"/>
    <property type="match status" value="2"/>
</dbReference>
<evidence type="ECO:0000313" key="8">
    <source>
        <dbReference type="EMBL" id="KAL0478233.1"/>
    </source>
</evidence>
<evidence type="ECO:0000313" key="9">
    <source>
        <dbReference type="Proteomes" id="UP001431209"/>
    </source>
</evidence>
<reference evidence="8 9" key="1">
    <citation type="submission" date="2024-03" db="EMBL/GenBank/DDBJ databases">
        <title>The Acrasis kona genome and developmental transcriptomes reveal deep origins of eukaryotic multicellular pathways.</title>
        <authorList>
            <person name="Sheikh S."/>
            <person name="Fu C.-J."/>
            <person name="Brown M.W."/>
            <person name="Baldauf S.L."/>
        </authorList>
    </citation>
    <scope>NUCLEOTIDE SEQUENCE [LARGE SCALE GENOMIC DNA]</scope>
    <source>
        <strain evidence="8 9">ATCC MYA-3509</strain>
    </source>
</reference>
<evidence type="ECO:0000256" key="4">
    <source>
        <dbReference type="ARBA" id="ARBA00022806"/>
    </source>
</evidence>
<evidence type="ECO:0000256" key="2">
    <source>
        <dbReference type="ARBA" id="ARBA00022741"/>
    </source>
</evidence>
<accession>A0AAW2YLM4</accession>
<protein>
    <recommendedName>
        <fullName evidence="1">RNA helicase</fullName>
        <ecNumber evidence="1">3.6.4.13</ecNumber>
    </recommendedName>
</protein>
<dbReference type="CDD" id="cd18787">
    <property type="entry name" value="SF2_C_DEAD"/>
    <property type="match status" value="1"/>
</dbReference>
<evidence type="ECO:0000256" key="5">
    <source>
        <dbReference type="ARBA" id="ARBA00022840"/>
    </source>
</evidence>
<dbReference type="SMART" id="SM00490">
    <property type="entry name" value="HELICc"/>
    <property type="match status" value="1"/>
</dbReference>
<dbReference type="PROSITE" id="PS51194">
    <property type="entry name" value="HELICASE_CTER"/>
    <property type="match status" value="1"/>
</dbReference>
<comment type="caution">
    <text evidence="8">The sequence shown here is derived from an EMBL/GenBank/DDBJ whole genome shotgun (WGS) entry which is preliminary data.</text>
</comment>
<evidence type="ECO:0000259" key="7">
    <source>
        <dbReference type="PROSITE" id="PS51194"/>
    </source>
</evidence>
<dbReference type="InterPro" id="IPR011545">
    <property type="entry name" value="DEAD/DEAH_box_helicase_dom"/>
</dbReference>
<dbReference type="InterPro" id="IPR044742">
    <property type="entry name" value="DEAD/DEAH_RhlB"/>
</dbReference>
<feature type="domain" description="Helicase C-terminal" evidence="7">
    <location>
        <begin position="365"/>
        <end position="514"/>
    </location>
</feature>
<sequence>MNLENDNKKGCGESEIIEKEDLALEAYMRGEHVDTNTSILRSVMEKGYDSDEEVYATAKAIEQEERNEMERKSKRRKVLDDSDKDLGQYSKTLDLRPINHETKKYHKFKRNIYVESESVKNLSPDQVDNIRVDLDIHITGAQPARPVTSVKEFNMDPSLHKLISFDKPTPIQSQAVPAILSGRNVLGVAKTGSGKTFAYLWPLFMHVMSQPVDHYPNALIVAPTRELAQQIFTEAIKYVAPIYGGVEKREQFKLLKKRCHVIIGTPGRIIDVYQLKGFEAKTITMVVLDEADQMLSMGFEPQVKSILSQVRPDCQMVMFSATCMSKLQAFASNTLRDALIIKVAATTNHSDIKQQVIMVPTTAGKYEWLLRFIPQHKNERILVFCNTREACDTLATGLNNHGVTSMSLHAESGDQEERQNILNVFRSGHVKVMIATDVASRGLDVKQLHFVVNYQIAKDVATHVHRVGRTGRAGDKGDAYTLVVRDEDIDSVRVLVDALQQSDQQVPDELRSRLGMRSSSKSFNKSVPSVMQQKKMPSNLFVRSSSSTLTQSDAKKFTILPARNSAKK</sequence>
<dbReference type="Pfam" id="PF00271">
    <property type="entry name" value="Helicase_C"/>
    <property type="match status" value="1"/>
</dbReference>
<dbReference type="EC" id="3.6.4.13" evidence="1"/>
<dbReference type="InterPro" id="IPR001650">
    <property type="entry name" value="Helicase_C-like"/>
</dbReference>
<dbReference type="InterPro" id="IPR014001">
    <property type="entry name" value="Helicase_ATP-bd"/>
</dbReference>
<dbReference type="CDD" id="cd00268">
    <property type="entry name" value="DEADc"/>
    <property type="match status" value="1"/>
</dbReference>
<dbReference type="PANTHER" id="PTHR47958">
    <property type="entry name" value="ATP-DEPENDENT RNA HELICASE DBP3"/>
    <property type="match status" value="1"/>
</dbReference>
<proteinExistence type="predicted"/>
<dbReference type="Proteomes" id="UP001431209">
    <property type="component" value="Unassembled WGS sequence"/>
</dbReference>
<dbReference type="EMBL" id="JAOPGA020000336">
    <property type="protein sequence ID" value="KAL0478233.1"/>
    <property type="molecule type" value="Genomic_DNA"/>
</dbReference>
<dbReference type="SMART" id="SM00487">
    <property type="entry name" value="DEXDc"/>
    <property type="match status" value="1"/>
</dbReference>
<evidence type="ECO:0000256" key="1">
    <source>
        <dbReference type="ARBA" id="ARBA00012552"/>
    </source>
</evidence>
<dbReference type="SUPFAM" id="SSF52540">
    <property type="entry name" value="P-loop containing nucleoside triphosphate hydrolases"/>
    <property type="match status" value="1"/>
</dbReference>
<evidence type="ECO:0000256" key="3">
    <source>
        <dbReference type="ARBA" id="ARBA00022801"/>
    </source>
</evidence>
<gene>
    <name evidence="8" type="ORF">AKO1_001648</name>
</gene>
<keyword evidence="9" id="KW-1185">Reference proteome</keyword>
<dbReference type="AlphaFoldDB" id="A0AAW2YLM4"/>
<dbReference type="GO" id="GO:0003724">
    <property type="term" value="F:RNA helicase activity"/>
    <property type="evidence" value="ECO:0007669"/>
    <property type="project" value="UniProtKB-EC"/>
</dbReference>
<keyword evidence="2" id="KW-0547">Nucleotide-binding</keyword>
<dbReference type="PROSITE" id="PS51192">
    <property type="entry name" value="HELICASE_ATP_BIND_1"/>
    <property type="match status" value="1"/>
</dbReference>
<dbReference type="Pfam" id="PF00270">
    <property type="entry name" value="DEAD"/>
    <property type="match status" value="1"/>
</dbReference>
<dbReference type="GO" id="GO:0003676">
    <property type="term" value="F:nucleic acid binding"/>
    <property type="evidence" value="ECO:0007669"/>
    <property type="project" value="InterPro"/>
</dbReference>
<feature type="domain" description="Helicase ATP-binding" evidence="6">
    <location>
        <begin position="176"/>
        <end position="341"/>
    </location>
</feature>
<organism evidence="8 9">
    <name type="scientific">Acrasis kona</name>
    <dbReference type="NCBI Taxonomy" id="1008807"/>
    <lineage>
        <taxon>Eukaryota</taxon>
        <taxon>Discoba</taxon>
        <taxon>Heterolobosea</taxon>
        <taxon>Tetramitia</taxon>
        <taxon>Eutetramitia</taxon>
        <taxon>Acrasidae</taxon>
        <taxon>Acrasis</taxon>
    </lineage>
</organism>
<keyword evidence="4 8" id="KW-0347">Helicase</keyword>
<keyword evidence="5" id="KW-0067">ATP-binding</keyword>
<name>A0AAW2YLM4_9EUKA</name>
<dbReference type="InterPro" id="IPR027417">
    <property type="entry name" value="P-loop_NTPase"/>
</dbReference>
<evidence type="ECO:0000259" key="6">
    <source>
        <dbReference type="PROSITE" id="PS51192"/>
    </source>
</evidence>
<keyword evidence="3" id="KW-0378">Hydrolase</keyword>
<dbReference type="GO" id="GO:0005524">
    <property type="term" value="F:ATP binding"/>
    <property type="evidence" value="ECO:0007669"/>
    <property type="project" value="UniProtKB-KW"/>
</dbReference>
<dbReference type="GO" id="GO:0016787">
    <property type="term" value="F:hydrolase activity"/>
    <property type="evidence" value="ECO:0007669"/>
    <property type="project" value="UniProtKB-KW"/>
</dbReference>